<organism evidence="5 6">
    <name type="scientific">Acer saccharum</name>
    <name type="common">Sugar maple</name>
    <dbReference type="NCBI Taxonomy" id="4024"/>
    <lineage>
        <taxon>Eukaryota</taxon>
        <taxon>Viridiplantae</taxon>
        <taxon>Streptophyta</taxon>
        <taxon>Embryophyta</taxon>
        <taxon>Tracheophyta</taxon>
        <taxon>Spermatophyta</taxon>
        <taxon>Magnoliopsida</taxon>
        <taxon>eudicotyledons</taxon>
        <taxon>Gunneridae</taxon>
        <taxon>Pentapetalae</taxon>
        <taxon>rosids</taxon>
        <taxon>malvids</taxon>
        <taxon>Sapindales</taxon>
        <taxon>Sapindaceae</taxon>
        <taxon>Hippocastanoideae</taxon>
        <taxon>Acereae</taxon>
        <taxon>Acer</taxon>
    </lineage>
</organism>
<evidence type="ECO:0000313" key="6">
    <source>
        <dbReference type="Proteomes" id="UP001168877"/>
    </source>
</evidence>
<dbReference type="Proteomes" id="UP001168877">
    <property type="component" value="Unassembled WGS sequence"/>
</dbReference>
<evidence type="ECO:0000256" key="1">
    <source>
        <dbReference type="ARBA" id="ARBA00005234"/>
    </source>
</evidence>
<reference evidence="5" key="1">
    <citation type="journal article" date="2022" name="Plant J.">
        <title>Strategies of tolerance reflected in two North American maple genomes.</title>
        <authorList>
            <person name="McEvoy S.L."/>
            <person name="Sezen U.U."/>
            <person name="Trouern-Trend A."/>
            <person name="McMahon S.M."/>
            <person name="Schaberg P.G."/>
            <person name="Yang J."/>
            <person name="Wegrzyn J.L."/>
            <person name="Swenson N.G."/>
        </authorList>
    </citation>
    <scope>NUCLEOTIDE SEQUENCE</scope>
    <source>
        <strain evidence="5">NS2018</strain>
    </source>
</reference>
<dbReference type="PANTHER" id="PTHR33018">
    <property type="entry name" value="OS10G0338966 PROTEIN-RELATED"/>
    <property type="match status" value="1"/>
</dbReference>
<dbReference type="GO" id="GO:0006508">
    <property type="term" value="P:proteolysis"/>
    <property type="evidence" value="ECO:0007669"/>
    <property type="project" value="UniProtKB-KW"/>
</dbReference>
<sequence length="144" mass="16689">MVDTFGFFNPIEVSLAGGSDNDIRHESRAHCIANRLQRAGENQILFMPYNPKYHWVLAVIDLSLMTVYYLDPLGKDMVEDLKKIIIIGFQMFQAQAKTQPSRKNLKWSYVNAPIQPGNVECGYYVMRYMKEIIENHDVLCENVR</sequence>
<evidence type="ECO:0000256" key="3">
    <source>
        <dbReference type="ARBA" id="ARBA00022801"/>
    </source>
</evidence>
<dbReference type="InterPro" id="IPR003653">
    <property type="entry name" value="Peptidase_C48_C"/>
</dbReference>
<keyword evidence="2" id="KW-0645">Protease</keyword>
<dbReference type="PANTHER" id="PTHR33018:SF31">
    <property type="entry name" value="TRANSPOSASE, PTTA_EN_SPM, PLANT"/>
    <property type="match status" value="1"/>
</dbReference>
<dbReference type="AlphaFoldDB" id="A0AA39RH73"/>
<protein>
    <recommendedName>
        <fullName evidence="4">Ubiquitin-like protease family profile domain-containing protein</fullName>
    </recommendedName>
</protein>
<dbReference type="SUPFAM" id="SSF54001">
    <property type="entry name" value="Cysteine proteinases"/>
    <property type="match status" value="1"/>
</dbReference>
<dbReference type="InterPro" id="IPR038765">
    <property type="entry name" value="Papain-like_cys_pep_sf"/>
</dbReference>
<dbReference type="Pfam" id="PF02902">
    <property type="entry name" value="Peptidase_C48"/>
    <property type="match status" value="1"/>
</dbReference>
<keyword evidence="3" id="KW-0378">Hydrolase</keyword>
<evidence type="ECO:0000259" key="4">
    <source>
        <dbReference type="PROSITE" id="PS50600"/>
    </source>
</evidence>
<comment type="similarity">
    <text evidence="1">Belongs to the peptidase C48 family.</text>
</comment>
<dbReference type="Gene3D" id="3.40.395.10">
    <property type="entry name" value="Adenoviral Proteinase, Chain A"/>
    <property type="match status" value="1"/>
</dbReference>
<evidence type="ECO:0000313" key="5">
    <source>
        <dbReference type="EMBL" id="KAK0573573.1"/>
    </source>
</evidence>
<accession>A0AA39RH73</accession>
<dbReference type="GO" id="GO:0008234">
    <property type="term" value="F:cysteine-type peptidase activity"/>
    <property type="evidence" value="ECO:0007669"/>
    <property type="project" value="InterPro"/>
</dbReference>
<dbReference type="PROSITE" id="PS50600">
    <property type="entry name" value="ULP_PROTEASE"/>
    <property type="match status" value="1"/>
</dbReference>
<name>A0AA39RH73_ACESA</name>
<keyword evidence="6" id="KW-1185">Reference proteome</keyword>
<proteinExistence type="inferred from homology"/>
<comment type="caution">
    <text evidence="5">The sequence shown here is derived from an EMBL/GenBank/DDBJ whole genome shotgun (WGS) entry which is preliminary data.</text>
</comment>
<reference evidence="5" key="2">
    <citation type="submission" date="2023-06" db="EMBL/GenBank/DDBJ databases">
        <authorList>
            <person name="Swenson N.G."/>
            <person name="Wegrzyn J.L."/>
            <person name="Mcevoy S.L."/>
        </authorList>
    </citation>
    <scope>NUCLEOTIDE SEQUENCE</scope>
    <source>
        <strain evidence="5">NS2018</strain>
        <tissue evidence="5">Leaf</tissue>
    </source>
</reference>
<gene>
    <name evidence="5" type="ORF">LWI29_010056</name>
</gene>
<dbReference type="EMBL" id="JAUESC010000387">
    <property type="protein sequence ID" value="KAK0573573.1"/>
    <property type="molecule type" value="Genomic_DNA"/>
</dbReference>
<feature type="domain" description="Ubiquitin-like protease family profile" evidence="4">
    <location>
        <begin position="1"/>
        <end position="132"/>
    </location>
</feature>
<evidence type="ECO:0000256" key="2">
    <source>
        <dbReference type="ARBA" id="ARBA00022670"/>
    </source>
</evidence>